<feature type="transmembrane region" description="Helical" evidence="1">
    <location>
        <begin position="6"/>
        <end position="24"/>
    </location>
</feature>
<keyword evidence="1" id="KW-1133">Transmembrane helix</keyword>
<dbReference type="Proteomes" id="UP001164965">
    <property type="component" value="Chromosome"/>
</dbReference>
<feature type="transmembrane region" description="Helical" evidence="1">
    <location>
        <begin position="260"/>
        <end position="282"/>
    </location>
</feature>
<dbReference type="EMBL" id="CP110615">
    <property type="protein sequence ID" value="UZJ24128.1"/>
    <property type="molecule type" value="Genomic_DNA"/>
</dbReference>
<feature type="transmembrane region" description="Helical" evidence="1">
    <location>
        <begin position="106"/>
        <end position="124"/>
    </location>
</feature>
<dbReference type="RefSeq" id="WP_265382235.1">
    <property type="nucleotide sequence ID" value="NZ_CP110615.1"/>
</dbReference>
<feature type="transmembrane region" description="Helical" evidence="1">
    <location>
        <begin position="76"/>
        <end position="94"/>
    </location>
</feature>
<protein>
    <submittedName>
        <fullName evidence="2">DMT family transporter</fullName>
    </submittedName>
</protein>
<feature type="transmembrane region" description="Helical" evidence="1">
    <location>
        <begin position="195"/>
        <end position="216"/>
    </location>
</feature>
<feature type="transmembrane region" description="Helical" evidence="1">
    <location>
        <begin position="51"/>
        <end position="70"/>
    </location>
</feature>
<organism evidence="2 3">
    <name type="scientific">Rhodococcus antarcticus</name>
    <dbReference type="NCBI Taxonomy" id="2987751"/>
    <lineage>
        <taxon>Bacteria</taxon>
        <taxon>Bacillati</taxon>
        <taxon>Actinomycetota</taxon>
        <taxon>Actinomycetes</taxon>
        <taxon>Mycobacteriales</taxon>
        <taxon>Nocardiaceae</taxon>
        <taxon>Rhodococcus</taxon>
    </lineage>
</organism>
<keyword evidence="1" id="KW-0472">Membrane</keyword>
<keyword evidence="3" id="KW-1185">Reference proteome</keyword>
<reference evidence="2" key="1">
    <citation type="submission" date="2022-10" db="EMBL/GenBank/DDBJ databases">
        <title>Rhodococcus sp.75.</title>
        <authorList>
            <person name="Sun M."/>
        </authorList>
    </citation>
    <scope>NUCLEOTIDE SEQUENCE</scope>
    <source>
        <strain evidence="2">75</strain>
    </source>
</reference>
<evidence type="ECO:0000313" key="3">
    <source>
        <dbReference type="Proteomes" id="UP001164965"/>
    </source>
</evidence>
<feature type="transmembrane region" description="Helical" evidence="1">
    <location>
        <begin position="136"/>
        <end position="155"/>
    </location>
</feature>
<gene>
    <name evidence="2" type="ORF">RHODO2019_13295</name>
</gene>
<evidence type="ECO:0000256" key="1">
    <source>
        <dbReference type="SAM" id="Phobius"/>
    </source>
</evidence>
<feature type="transmembrane region" description="Helical" evidence="1">
    <location>
        <begin position="167"/>
        <end position="189"/>
    </location>
</feature>
<keyword evidence="1" id="KW-0812">Transmembrane</keyword>
<name>A0ABY6NYV7_9NOCA</name>
<dbReference type="PANTHER" id="PTHR40761:SF1">
    <property type="entry name" value="CONSERVED INTEGRAL MEMBRANE ALANINE VALINE AND LEUCINE RICH PROTEIN-RELATED"/>
    <property type="match status" value="1"/>
</dbReference>
<proteinExistence type="predicted"/>
<feature type="transmembrane region" description="Helical" evidence="1">
    <location>
        <begin position="228"/>
        <end position="248"/>
    </location>
</feature>
<accession>A0ABY6NYV7</accession>
<sequence>MPRELTAVLLAVVASLFIATGIVVRQHSTRHVHEDDAVGTGMATALVCQPLWWAGTAAAVGGFVFQALALGRGSLLLVQPVLVSSLLFALPLSARLVHRRVTGREWTWALLLSAAIAVFVLVGNPKPGRPRPPGPSWTVAAVAVLVVLVACLLGVRRSQGRVRAVRLAIAVAVLFGVVAVLTTICVHRLERGGLGALLTVPAPYALVVVALLATVLQQSAFHAGALQTSVPTMIVLEPMVAVTLGVAVLGDHLSVGGPGVALLVLAVLVMVGSTVALAVEAVSHEKVPELARV</sequence>
<evidence type="ECO:0000313" key="2">
    <source>
        <dbReference type="EMBL" id="UZJ24128.1"/>
    </source>
</evidence>
<dbReference type="PANTHER" id="PTHR40761">
    <property type="entry name" value="CONSERVED INTEGRAL MEMBRANE ALANINE VALINE AND LEUCINE RICH PROTEIN-RELATED"/>
    <property type="match status" value="1"/>
</dbReference>
<dbReference type="NCBIfam" id="NF038012">
    <property type="entry name" value="DMT_1"/>
    <property type="match status" value="1"/>
</dbReference>